<reference evidence="2 3" key="1">
    <citation type="submission" date="2014-06" db="EMBL/GenBank/DDBJ databases">
        <title>Evolutionary Origins and Diversification of the Mycorrhizal Mutualists.</title>
        <authorList>
            <consortium name="DOE Joint Genome Institute"/>
            <consortium name="Mycorrhizal Genomics Consortium"/>
            <person name="Kohler A."/>
            <person name="Kuo A."/>
            <person name="Nagy L.G."/>
            <person name="Floudas D."/>
            <person name="Copeland A."/>
            <person name="Barry K.W."/>
            <person name="Cichocki N."/>
            <person name="Veneault-Fourrey C."/>
            <person name="LaButti K."/>
            <person name="Lindquist E.A."/>
            <person name="Lipzen A."/>
            <person name="Lundell T."/>
            <person name="Morin E."/>
            <person name="Murat C."/>
            <person name="Riley R."/>
            <person name="Ohm R."/>
            <person name="Sun H."/>
            <person name="Tunlid A."/>
            <person name="Henrissat B."/>
            <person name="Grigoriev I.V."/>
            <person name="Hibbett D.S."/>
            <person name="Martin F."/>
        </authorList>
    </citation>
    <scope>NUCLEOTIDE SEQUENCE [LARGE SCALE GENOMIC DNA]</scope>
    <source>
        <strain evidence="2 3">SS14</strain>
    </source>
</reference>
<gene>
    <name evidence="2" type="ORF">M422DRAFT_29179</name>
</gene>
<accession>A0A0C9VUN9</accession>
<keyword evidence="3" id="KW-1185">Reference proteome</keyword>
<proteinExistence type="predicted"/>
<sequence>MSCYGIETRSAMQHGTESSMTKRRDGLKRQYPNRPQYCFRCWNVEIVEQRKNMFECECSSDFQLYRRNLIPISDDFTHK</sequence>
<dbReference type="EMBL" id="KN837106">
    <property type="protein sequence ID" value="KIJ46669.1"/>
    <property type="molecule type" value="Genomic_DNA"/>
</dbReference>
<evidence type="ECO:0000256" key="1">
    <source>
        <dbReference type="SAM" id="MobiDB-lite"/>
    </source>
</evidence>
<dbReference type="AlphaFoldDB" id="A0A0C9VUN9"/>
<organism evidence="2 3">
    <name type="scientific">Sphaerobolus stellatus (strain SS14)</name>
    <dbReference type="NCBI Taxonomy" id="990650"/>
    <lineage>
        <taxon>Eukaryota</taxon>
        <taxon>Fungi</taxon>
        <taxon>Dikarya</taxon>
        <taxon>Basidiomycota</taxon>
        <taxon>Agaricomycotina</taxon>
        <taxon>Agaricomycetes</taxon>
        <taxon>Phallomycetidae</taxon>
        <taxon>Geastrales</taxon>
        <taxon>Sphaerobolaceae</taxon>
        <taxon>Sphaerobolus</taxon>
    </lineage>
</organism>
<feature type="region of interest" description="Disordered" evidence="1">
    <location>
        <begin position="1"/>
        <end position="26"/>
    </location>
</feature>
<dbReference type="HOGENOM" id="CLU_2628754_0_0_1"/>
<feature type="compositionally biased region" description="Polar residues" evidence="1">
    <location>
        <begin position="10"/>
        <end position="19"/>
    </location>
</feature>
<evidence type="ECO:0000313" key="3">
    <source>
        <dbReference type="Proteomes" id="UP000054279"/>
    </source>
</evidence>
<evidence type="ECO:0000313" key="2">
    <source>
        <dbReference type="EMBL" id="KIJ46669.1"/>
    </source>
</evidence>
<dbReference type="Proteomes" id="UP000054279">
    <property type="component" value="Unassembled WGS sequence"/>
</dbReference>
<name>A0A0C9VUN9_SPHS4</name>
<protein>
    <submittedName>
        <fullName evidence="2">Uncharacterized protein</fullName>
    </submittedName>
</protein>